<keyword evidence="5 6" id="KW-0472">Membrane</keyword>
<evidence type="ECO:0000256" key="3">
    <source>
        <dbReference type="ARBA" id="ARBA00022692"/>
    </source>
</evidence>
<dbReference type="InterPro" id="IPR032816">
    <property type="entry name" value="VTT_dom"/>
</dbReference>
<reference evidence="9" key="1">
    <citation type="submission" date="2015-07" db="EMBL/GenBank/DDBJ databases">
        <title>Complete genome sequence and phylogenetic analysis of Limnochorda pilosa.</title>
        <authorList>
            <person name="Watanabe M."/>
            <person name="Kojima H."/>
            <person name="Fukui M."/>
        </authorList>
    </citation>
    <scope>NUCLEOTIDE SEQUENCE [LARGE SCALE GENOMIC DNA]</scope>
    <source>
        <strain evidence="9">HC45</strain>
    </source>
</reference>
<organism evidence="8 9">
    <name type="scientific">Limnochorda pilosa</name>
    <dbReference type="NCBI Taxonomy" id="1555112"/>
    <lineage>
        <taxon>Bacteria</taxon>
        <taxon>Bacillati</taxon>
        <taxon>Bacillota</taxon>
        <taxon>Limnochordia</taxon>
        <taxon>Limnochordales</taxon>
        <taxon>Limnochordaceae</taxon>
        <taxon>Limnochorda</taxon>
    </lineage>
</organism>
<sequence length="200" mass="21407">MRGLGSAEAIQAWVEQFGVAGPLVMAVLQVVQVVVAPIPGAATAVASGFLFGPWIGSLVSEVGIVAGSALAFFLARRFGRPLVVRMVSRGTLERVDRFVRRRGATALFLFFLIPFLPDDVACLAAGLSPIPFRLFMVLVLVGRTPAIVVGSLTGARLVELSPAAWVLLAAGALALAVLLARYEERLSERFWRLLNGIRPR</sequence>
<keyword evidence="4 6" id="KW-1133">Transmembrane helix</keyword>
<name>A0A0K2SHN5_LIMPI</name>
<dbReference type="KEGG" id="lpil:LIP_0690"/>
<dbReference type="PANTHER" id="PTHR12677">
    <property type="entry name" value="GOLGI APPARATUS MEMBRANE PROTEIN TVP38-RELATED"/>
    <property type="match status" value="1"/>
</dbReference>
<keyword evidence="3 6" id="KW-0812">Transmembrane</keyword>
<evidence type="ECO:0000256" key="5">
    <source>
        <dbReference type="ARBA" id="ARBA00023136"/>
    </source>
</evidence>
<evidence type="ECO:0000256" key="2">
    <source>
        <dbReference type="ARBA" id="ARBA00022475"/>
    </source>
</evidence>
<dbReference type="InterPro" id="IPR015414">
    <property type="entry name" value="TMEM64"/>
</dbReference>
<dbReference type="AlphaFoldDB" id="A0A0K2SHN5"/>
<evidence type="ECO:0000256" key="1">
    <source>
        <dbReference type="ARBA" id="ARBA00004651"/>
    </source>
</evidence>
<dbReference type="PANTHER" id="PTHR12677:SF59">
    <property type="entry name" value="GOLGI APPARATUS MEMBRANE PROTEIN TVP38-RELATED"/>
    <property type="match status" value="1"/>
</dbReference>
<comment type="subcellular location">
    <subcellularLocation>
        <location evidence="1 6">Cell membrane</location>
        <topology evidence="1 6">Multi-pass membrane protein</topology>
    </subcellularLocation>
</comment>
<dbReference type="PATRIC" id="fig|1555112.3.peg.720"/>
<accession>A0A0K2SHN5</accession>
<proteinExistence type="inferred from homology"/>
<comment type="similarity">
    <text evidence="6">Belongs to the TVP38/TMEM64 family.</text>
</comment>
<dbReference type="EMBL" id="AP014924">
    <property type="protein sequence ID" value="BAS26547.1"/>
    <property type="molecule type" value="Genomic_DNA"/>
</dbReference>
<protein>
    <recommendedName>
        <fullName evidence="6">TVP38/TMEM64 family membrane protein</fullName>
    </recommendedName>
</protein>
<keyword evidence="9" id="KW-1185">Reference proteome</keyword>
<evidence type="ECO:0000259" key="7">
    <source>
        <dbReference type="Pfam" id="PF09335"/>
    </source>
</evidence>
<dbReference type="Pfam" id="PF09335">
    <property type="entry name" value="VTT_dom"/>
    <property type="match status" value="1"/>
</dbReference>
<evidence type="ECO:0000313" key="9">
    <source>
        <dbReference type="Proteomes" id="UP000065807"/>
    </source>
</evidence>
<keyword evidence="2 6" id="KW-1003">Cell membrane</keyword>
<gene>
    <name evidence="8" type="ORF">LIP_0690</name>
</gene>
<feature type="domain" description="VTT" evidence="7">
    <location>
        <begin position="38"/>
        <end position="154"/>
    </location>
</feature>
<evidence type="ECO:0000256" key="4">
    <source>
        <dbReference type="ARBA" id="ARBA00022989"/>
    </source>
</evidence>
<evidence type="ECO:0000256" key="6">
    <source>
        <dbReference type="RuleBase" id="RU366058"/>
    </source>
</evidence>
<feature type="transmembrane region" description="Helical" evidence="6">
    <location>
        <begin position="12"/>
        <end position="34"/>
    </location>
</feature>
<feature type="transmembrane region" description="Helical" evidence="6">
    <location>
        <begin position="104"/>
        <end position="126"/>
    </location>
</feature>
<feature type="transmembrane region" description="Helical" evidence="6">
    <location>
        <begin position="164"/>
        <end position="182"/>
    </location>
</feature>
<evidence type="ECO:0000313" key="8">
    <source>
        <dbReference type="EMBL" id="BAS26547.1"/>
    </source>
</evidence>
<feature type="transmembrane region" description="Helical" evidence="6">
    <location>
        <begin position="54"/>
        <end position="75"/>
    </location>
</feature>
<comment type="caution">
    <text evidence="6">Lacks conserved residue(s) required for the propagation of feature annotation.</text>
</comment>
<dbReference type="GO" id="GO:0005886">
    <property type="term" value="C:plasma membrane"/>
    <property type="evidence" value="ECO:0007669"/>
    <property type="project" value="UniProtKB-SubCell"/>
</dbReference>
<dbReference type="Proteomes" id="UP000065807">
    <property type="component" value="Chromosome"/>
</dbReference>
<reference evidence="9" key="2">
    <citation type="journal article" date="2016" name="Int. J. Syst. Evol. Microbiol.">
        <title>Complete genome sequence and cell structure of Limnochorda pilosa, a Gram-negative spore-former within the phylum Firmicutes.</title>
        <authorList>
            <person name="Watanabe M."/>
            <person name="Kojima H."/>
            <person name="Fukui M."/>
        </authorList>
    </citation>
    <scope>NUCLEOTIDE SEQUENCE [LARGE SCALE GENOMIC DNA]</scope>
    <source>
        <strain evidence="9">HC45</strain>
    </source>
</reference>